<proteinExistence type="predicted"/>
<reference evidence="3 4" key="1">
    <citation type="submission" date="2019-03" db="EMBL/GenBank/DDBJ databases">
        <title>Sequencing 23 genomes of Wallemia ichthyophaga.</title>
        <authorList>
            <person name="Gostincar C."/>
        </authorList>
    </citation>
    <scope>NUCLEOTIDE SEQUENCE [LARGE SCALE GENOMIC DNA]</scope>
    <source>
        <strain evidence="3 4">EXF-6200</strain>
    </source>
</reference>
<evidence type="ECO:0000256" key="2">
    <source>
        <dbReference type="SAM" id="Phobius"/>
    </source>
</evidence>
<feature type="region of interest" description="Disordered" evidence="1">
    <location>
        <begin position="89"/>
        <end position="111"/>
    </location>
</feature>
<dbReference type="AlphaFoldDB" id="A0A4T0INC3"/>
<name>A0A4T0INC3_WALIC</name>
<dbReference type="InterPro" id="IPR011990">
    <property type="entry name" value="TPR-like_helical_dom_sf"/>
</dbReference>
<dbReference type="EMBL" id="SPOI01000248">
    <property type="protein sequence ID" value="TIB30873.1"/>
    <property type="molecule type" value="Genomic_DNA"/>
</dbReference>
<comment type="caution">
    <text evidence="3">The sequence shown here is derived from an EMBL/GenBank/DDBJ whole genome shotgun (WGS) entry which is preliminary data.</text>
</comment>
<dbReference type="SUPFAM" id="SSF48452">
    <property type="entry name" value="TPR-like"/>
    <property type="match status" value="1"/>
</dbReference>
<keyword evidence="2" id="KW-0472">Membrane</keyword>
<evidence type="ECO:0000313" key="3">
    <source>
        <dbReference type="EMBL" id="TIB30873.1"/>
    </source>
</evidence>
<gene>
    <name evidence="3" type="ORF">E3P86_03429</name>
</gene>
<feature type="compositionally biased region" description="Polar residues" evidence="1">
    <location>
        <begin position="143"/>
        <end position="156"/>
    </location>
</feature>
<keyword evidence="2" id="KW-0812">Transmembrane</keyword>
<dbReference type="Proteomes" id="UP000310689">
    <property type="component" value="Unassembled WGS sequence"/>
</dbReference>
<dbReference type="Gene3D" id="3.80.10.10">
    <property type="entry name" value="Ribonuclease Inhibitor"/>
    <property type="match status" value="1"/>
</dbReference>
<protein>
    <recommendedName>
        <fullName evidence="5">F-box domain-containing protein</fullName>
    </recommendedName>
</protein>
<evidence type="ECO:0000256" key="1">
    <source>
        <dbReference type="SAM" id="MobiDB-lite"/>
    </source>
</evidence>
<organism evidence="3 4">
    <name type="scientific">Wallemia ichthyophaga</name>
    <dbReference type="NCBI Taxonomy" id="245174"/>
    <lineage>
        <taxon>Eukaryota</taxon>
        <taxon>Fungi</taxon>
        <taxon>Dikarya</taxon>
        <taxon>Basidiomycota</taxon>
        <taxon>Wallemiomycotina</taxon>
        <taxon>Wallemiomycetes</taxon>
        <taxon>Wallemiales</taxon>
        <taxon>Wallemiaceae</taxon>
        <taxon>Wallemia</taxon>
    </lineage>
</organism>
<evidence type="ECO:0000313" key="4">
    <source>
        <dbReference type="Proteomes" id="UP000310689"/>
    </source>
</evidence>
<feature type="transmembrane region" description="Helical" evidence="2">
    <location>
        <begin position="22"/>
        <end position="43"/>
    </location>
</feature>
<accession>A0A4T0INC3</accession>
<dbReference type="Gene3D" id="1.25.40.10">
    <property type="entry name" value="Tetratricopeptide repeat domain"/>
    <property type="match status" value="1"/>
</dbReference>
<feature type="region of interest" description="Disordered" evidence="1">
    <location>
        <begin position="138"/>
        <end position="165"/>
    </location>
</feature>
<keyword evidence="2" id="KW-1133">Transmembrane helix</keyword>
<sequence length="742" mass="83865">MYLPHDNAATLHTHAKRDTNNAATTGAVIAIVAAALAFSFLMAKAYTRKRELKMAGSGSGAIVNPQSAPANPFLDHFPRLSRNEVTHMTHRQPEEGDEQLPPYEPPAKPVATAENSFNMDVADGTASAGAAIPPSYETRPVQAAQTAHTSDNTRQFSPPDHPPPPPAYWKEPFDAAVKEYRRGDYEKSLELLDRVALHSHLTVYDTKCATLLKLNRTDQALQVARKMTQIDEKSPKGYRRCANILKSRSLNKQALAMANLALKQCEYISKVTRKQDPLFLEMQDLRDELQVVEQLRLSSFRDPLTVLPLEMVLDIVELAAESTNDYSLVTRLSHVNSLWRQTVLSIPQLWRRCAIKFDGSGRALKKLNTFYKRANNTPLRHIKMHLLNVEEVLSFCTNPLPSIDINANINLSTLEMVYSHRFKINPFFEPISGISGDKMFQKVDKLVCADGGSLAHHDLRDIDEDFVLNRVKNTLELDGFNYHAQSGTPGNYTLKRFKLSKSRAPPIHHLMNAFPNLESFEWDQGYECHEESDSHLININMPILETLLIADVRDGLRSITPPRPIPKYNLPNLKRCILKGVPLYMLECVQDSPKLIHLSIQNQLDTDFSLMANAPDPSVYIDRFIGAFSNLNDLQVLDLTGTGYGVIILHTITQKKLCPRLRAVNVSRTAGSFGRLLIELIKQRNSTPDLTSIDELIANRCPELEHEAVAWARRYVSSVQCVYETKEESRKQPRQRYRYERV</sequence>
<dbReference type="InterPro" id="IPR032675">
    <property type="entry name" value="LRR_dom_sf"/>
</dbReference>
<evidence type="ECO:0008006" key="5">
    <source>
        <dbReference type="Google" id="ProtNLM"/>
    </source>
</evidence>